<dbReference type="Proteomes" id="UP000290253">
    <property type="component" value="Unassembled WGS sequence"/>
</dbReference>
<dbReference type="RefSeq" id="WP_129207512.1">
    <property type="nucleotide sequence ID" value="NZ_BMGU01000001.1"/>
</dbReference>
<keyword evidence="3" id="KW-1185">Reference proteome</keyword>
<feature type="region of interest" description="Disordered" evidence="1">
    <location>
        <begin position="1"/>
        <end position="73"/>
    </location>
</feature>
<dbReference type="AlphaFoldDB" id="A0A4Q1SJW5"/>
<name>A0A4Q1SJW5_9BACT</name>
<feature type="compositionally biased region" description="Basic and acidic residues" evidence="1">
    <location>
        <begin position="16"/>
        <end position="33"/>
    </location>
</feature>
<feature type="compositionally biased region" description="Polar residues" evidence="1">
    <location>
        <begin position="36"/>
        <end position="45"/>
    </location>
</feature>
<gene>
    <name evidence="2" type="ORF">ESZ00_07660</name>
</gene>
<sequence length="73" mass="8084">MTETRKTPTAVPKTRSPLEEHERRNEGGREFGHVHQPTQAQQASRNEGLADPQAGKPPGNQLKKAREGETRTA</sequence>
<evidence type="ECO:0000256" key="1">
    <source>
        <dbReference type="SAM" id="MobiDB-lite"/>
    </source>
</evidence>
<dbReference type="EMBL" id="SDMK01000001">
    <property type="protein sequence ID" value="RXS97733.1"/>
    <property type="molecule type" value="Genomic_DNA"/>
</dbReference>
<feature type="compositionally biased region" description="Basic and acidic residues" evidence="1">
    <location>
        <begin position="64"/>
        <end position="73"/>
    </location>
</feature>
<proteinExistence type="predicted"/>
<reference evidence="2 3" key="1">
    <citation type="journal article" date="2016" name="Int. J. Syst. Evol. Microbiol.">
        <title>Acidipila dinghuensis sp. nov., an acidobacterium isolated from forest soil.</title>
        <authorList>
            <person name="Jiang Y.W."/>
            <person name="Wang J."/>
            <person name="Chen M.H."/>
            <person name="Lv Y.Y."/>
            <person name="Qiu L.H."/>
        </authorList>
    </citation>
    <scope>NUCLEOTIDE SEQUENCE [LARGE SCALE GENOMIC DNA]</scope>
    <source>
        <strain evidence="2 3">DHOF10</strain>
    </source>
</reference>
<evidence type="ECO:0000313" key="3">
    <source>
        <dbReference type="Proteomes" id="UP000290253"/>
    </source>
</evidence>
<accession>A0A4Q1SJW5</accession>
<protein>
    <submittedName>
        <fullName evidence="2">Uncharacterized protein</fullName>
    </submittedName>
</protein>
<evidence type="ECO:0000313" key="2">
    <source>
        <dbReference type="EMBL" id="RXS97733.1"/>
    </source>
</evidence>
<comment type="caution">
    <text evidence="2">The sequence shown here is derived from an EMBL/GenBank/DDBJ whole genome shotgun (WGS) entry which is preliminary data.</text>
</comment>
<organism evidence="2 3">
    <name type="scientific">Silvibacterium dinghuense</name>
    <dbReference type="NCBI Taxonomy" id="1560006"/>
    <lineage>
        <taxon>Bacteria</taxon>
        <taxon>Pseudomonadati</taxon>
        <taxon>Acidobacteriota</taxon>
        <taxon>Terriglobia</taxon>
        <taxon>Terriglobales</taxon>
        <taxon>Acidobacteriaceae</taxon>
        <taxon>Silvibacterium</taxon>
    </lineage>
</organism>